<feature type="transmembrane region" description="Helical" evidence="7">
    <location>
        <begin position="152"/>
        <end position="175"/>
    </location>
</feature>
<feature type="transmembrane region" description="Helical" evidence="7">
    <location>
        <begin position="329"/>
        <end position="349"/>
    </location>
</feature>
<dbReference type="GO" id="GO:0016020">
    <property type="term" value="C:membrane"/>
    <property type="evidence" value="ECO:0007669"/>
    <property type="project" value="UniProtKB-SubCell"/>
</dbReference>
<feature type="transmembrane region" description="Helical" evidence="7">
    <location>
        <begin position="220"/>
        <end position="242"/>
    </location>
</feature>
<evidence type="ECO:0000256" key="7">
    <source>
        <dbReference type="SAM" id="Phobius"/>
    </source>
</evidence>
<keyword evidence="5 7" id="KW-0472">Membrane</keyword>
<feature type="transmembrane region" description="Helical" evidence="7">
    <location>
        <begin position="187"/>
        <end position="208"/>
    </location>
</feature>
<sequence length="504" mass="56041">MADSTFPGVGALSSANEKTKAEPGLHSASSADSVGVPEPESGLDAQLDRTILWKRDLLLTPVLGLLYTVMFLDRTNIANARIEGLEKGLDMPTNGYNIALSLFYIPFILSQVPSNLILNSGRIPPRWFLGGQMFALGILSMCQGLTQSYGGLLAIRFLMGIFESALPAAATYMLSSYYTKKEAAPRFAWFFNFALAGPLFSGLLAYAIENLDGRGGYEGWRWIFIIEGLMTVFFAIIAAVFLPDFPQKPTWFLREPERHRLLVTLEASRGNEKDGSAADNVPLWQILVDWRIHLFSLCFFCVDITASSVSAFAPTILTELGWTATRAQLMTMPVWATGIVSTFTLTIISSRLDLRWPFMLCATCLQLCGWAIMNAYVEGNVAPGVRYMALFFMSAGTFPQMPLLMGWLSANLRGRKFLAVGMAWQVSFGNSANLVSSNVFIKTQSPRYFTGFRNGLVFTCIGFTLVCVATLLCIYRNRIRETRRAAMSDDERERDDQVNFKLHI</sequence>
<accession>A0AA38RC04</accession>
<evidence type="ECO:0000256" key="5">
    <source>
        <dbReference type="ARBA" id="ARBA00023136"/>
    </source>
</evidence>
<comment type="subcellular location">
    <subcellularLocation>
        <location evidence="1">Membrane</location>
        <topology evidence="1">Multi-pass membrane protein</topology>
    </subcellularLocation>
</comment>
<proteinExistence type="predicted"/>
<evidence type="ECO:0000313" key="10">
    <source>
        <dbReference type="Proteomes" id="UP001174694"/>
    </source>
</evidence>
<dbReference type="Pfam" id="PF07690">
    <property type="entry name" value="MFS_1"/>
    <property type="match status" value="1"/>
</dbReference>
<feature type="transmembrane region" description="Helical" evidence="7">
    <location>
        <begin position="455"/>
        <end position="475"/>
    </location>
</feature>
<dbReference type="InterPro" id="IPR011701">
    <property type="entry name" value="MFS"/>
</dbReference>
<evidence type="ECO:0000256" key="2">
    <source>
        <dbReference type="ARBA" id="ARBA00022448"/>
    </source>
</evidence>
<evidence type="ECO:0000313" key="9">
    <source>
        <dbReference type="EMBL" id="KAJ9142371.1"/>
    </source>
</evidence>
<feature type="region of interest" description="Disordered" evidence="6">
    <location>
        <begin position="1"/>
        <end position="40"/>
    </location>
</feature>
<feature type="transmembrane region" description="Helical" evidence="7">
    <location>
        <begin position="389"/>
        <end position="410"/>
    </location>
</feature>
<feature type="transmembrane region" description="Helical" evidence="7">
    <location>
        <begin position="127"/>
        <end position="146"/>
    </location>
</feature>
<feature type="domain" description="Major facilitator superfamily (MFS) profile" evidence="8">
    <location>
        <begin position="59"/>
        <end position="480"/>
    </location>
</feature>
<dbReference type="PANTHER" id="PTHR43791:SF54">
    <property type="entry name" value="MAJOR FACILITATOR SUPERFAMILY (MFS) PROFILE DOMAIN-CONTAINING PROTEIN-RELATED"/>
    <property type="match status" value="1"/>
</dbReference>
<dbReference type="AlphaFoldDB" id="A0AA38RC04"/>
<keyword evidence="10" id="KW-1185">Reference proteome</keyword>
<feature type="transmembrane region" description="Helical" evidence="7">
    <location>
        <begin position="98"/>
        <end position="118"/>
    </location>
</feature>
<keyword evidence="3 7" id="KW-0812">Transmembrane</keyword>
<dbReference type="SUPFAM" id="SSF103473">
    <property type="entry name" value="MFS general substrate transporter"/>
    <property type="match status" value="1"/>
</dbReference>
<protein>
    <submittedName>
        <fullName evidence="9">Major facilitator superfamily domain-containing protein</fullName>
    </submittedName>
</protein>
<dbReference type="Proteomes" id="UP001174694">
    <property type="component" value="Unassembled WGS sequence"/>
</dbReference>
<dbReference type="EMBL" id="JANBVO010000022">
    <property type="protein sequence ID" value="KAJ9142371.1"/>
    <property type="molecule type" value="Genomic_DNA"/>
</dbReference>
<comment type="caution">
    <text evidence="9">The sequence shown here is derived from an EMBL/GenBank/DDBJ whole genome shotgun (WGS) entry which is preliminary data.</text>
</comment>
<evidence type="ECO:0000256" key="3">
    <source>
        <dbReference type="ARBA" id="ARBA00022692"/>
    </source>
</evidence>
<feature type="transmembrane region" description="Helical" evidence="7">
    <location>
        <begin position="417"/>
        <end position="435"/>
    </location>
</feature>
<dbReference type="Gene3D" id="1.20.1250.20">
    <property type="entry name" value="MFS general substrate transporter like domains"/>
    <property type="match status" value="2"/>
</dbReference>
<evidence type="ECO:0000256" key="6">
    <source>
        <dbReference type="SAM" id="MobiDB-lite"/>
    </source>
</evidence>
<organism evidence="9 10">
    <name type="scientific">Pleurostoma richardsiae</name>
    <dbReference type="NCBI Taxonomy" id="41990"/>
    <lineage>
        <taxon>Eukaryota</taxon>
        <taxon>Fungi</taxon>
        <taxon>Dikarya</taxon>
        <taxon>Ascomycota</taxon>
        <taxon>Pezizomycotina</taxon>
        <taxon>Sordariomycetes</taxon>
        <taxon>Sordariomycetidae</taxon>
        <taxon>Calosphaeriales</taxon>
        <taxon>Pleurostomataceae</taxon>
        <taxon>Pleurostoma</taxon>
    </lineage>
</organism>
<keyword evidence="2" id="KW-0813">Transport</keyword>
<gene>
    <name evidence="9" type="ORF">NKR23_g7172</name>
</gene>
<evidence type="ECO:0000259" key="8">
    <source>
        <dbReference type="PROSITE" id="PS50850"/>
    </source>
</evidence>
<evidence type="ECO:0000256" key="1">
    <source>
        <dbReference type="ARBA" id="ARBA00004141"/>
    </source>
</evidence>
<reference evidence="9" key="1">
    <citation type="submission" date="2022-07" db="EMBL/GenBank/DDBJ databases">
        <title>Fungi with potential for degradation of polypropylene.</title>
        <authorList>
            <person name="Gostincar C."/>
        </authorList>
    </citation>
    <scope>NUCLEOTIDE SEQUENCE</scope>
    <source>
        <strain evidence="9">EXF-13308</strain>
    </source>
</reference>
<dbReference type="FunFam" id="1.20.1250.20:FF:000057">
    <property type="entry name" value="MFS general substrate transporter"/>
    <property type="match status" value="1"/>
</dbReference>
<dbReference type="GO" id="GO:0022857">
    <property type="term" value="F:transmembrane transporter activity"/>
    <property type="evidence" value="ECO:0007669"/>
    <property type="project" value="InterPro"/>
</dbReference>
<feature type="transmembrane region" description="Helical" evidence="7">
    <location>
        <begin position="356"/>
        <end position="377"/>
    </location>
</feature>
<feature type="transmembrane region" description="Helical" evidence="7">
    <location>
        <begin position="294"/>
        <end position="317"/>
    </location>
</feature>
<evidence type="ECO:0000256" key="4">
    <source>
        <dbReference type="ARBA" id="ARBA00022989"/>
    </source>
</evidence>
<keyword evidence="4 7" id="KW-1133">Transmembrane helix</keyword>
<dbReference type="InterPro" id="IPR036259">
    <property type="entry name" value="MFS_trans_sf"/>
</dbReference>
<name>A0AA38RC04_9PEZI</name>
<dbReference type="PANTHER" id="PTHR43791">
    <property type="entry name" value="PERMEASE-RELATED"/>
    <property type="match status" value="1"/>
</dbReference>
<dbReference type="PROSITE" id="PS50850">
    <property type="entry name" value="MFS"/>
    <property type="match status" value="1"/>
</dbReference>
<dbReference type="InterPro" id="IPR020846">
    <property type="entry name" value="MFS_dom"/>
</dbReference>